<protein>
    <submittedName>
        <fullName evidence="2">Uncharacterized protein</fullName>
    </submittedName>
</protein>
<proteinExistence type="predicted"/>
<gene>
    <name evidence="2" type="ORF">A2937_01875</name>
</gene>
<evidence type="ECO:0000256" key="1">
    <source>
        <dbReference type="SAM" id="Phobius"/>
    </source>
</evidence>
<sequence length="88" mass="10135">MNPHIREIFRYSILALAGYILIYKNLWDYLPYFVIATFLFVAAEAFFYGGSTNHEIKCRATNIKIIYSWGILGVLIVVVYFLGGFSNL</sequence>
<evidence type="ECO:0000313" key="3">
    <source>
        <dbReference type="Proteomes" id="UP000177987"/>
    </source>
</evidence>
<keyword evidence="1" id="KW-0472">Membrane</keyword>
<feature type="transmembrane region" description="Helical" evidence="1">
    <location>
        <begin position="29"/>
        <end position="49"/>
    </location>
</feature>
<feature type="transmembrane region" description="Helical" evidence="1">
    <location>
        <begin position="7"/>
        <end position="23"/>
    </location>
</feature>
<comment type="caution">
    <text evidence="2">The sequence shown here is derived from an EMBL/GenBank/DDBJ whole genome shotgun (WGS) entry which is preliminary data.</text>
</comment>
<keyword evidence="1" id="KW-1133">Transmembrane helix</keyword>
<dbReference type="EMBL" id="MHUW01000013">
    <property type="protein sequence ID" value="OHA83799.1"/>
    <property type="molecule type" value="Genomic_DNA"/>
</dbReference>
<dbReference type="Proteomes" id="UP000177987">
    <property type="component" value="Unassembled WGS sequence"/>
</dbReference>
<keyword evidence="1" id="KW-0812">Transmembrane</keyword>
<evidence type="ECO:0000313" key="2">
    <source>
        <dbReference type="EMBL" id="OHA83799.1"/>
    </source>
</evidence>
<name>A0A1G2SGK7_9BACT</name>
<dbReference type="AlphaFoldDB" id="A0A1G2SGK7"/>
<accession>A0A1G2SGK7</accession>
<organism evidence="2 3">
    <name type="scientific">Candidatus Yonathbacteria bacterium RIFCSPLOWO2_01_FULL_47_33b</name>
    <dbReference type="NCBI Taxonomy" id="1802727"/>
    <lineage>
        <taxon>Bacteria</taxon>
        <taxon>Candidatus Yonathiibacteriota</taxon>
    </lineage>
</organism>
<feature type="transmembrane region" description="Helical" evidence="1">
    <location>
        <begin position="61"/>
        <end position="82"/>
    </location>
</feature>
<dbReference type="STRING" id="1802727.A2937_01875"/>
<reference evidence="2 3" key="1">
    <citation type="journal article" date="2016" name="Nat. Commun.">
        <title>Thousands of microbial genomes shed light on interconnected biogeochemical processes in an aquifer system.</title>
        <authorList>
            <person name="Anantharaman K."/>
            <person name="Brown C.T."/>
            <person name="Hug L.A."/>
            <person name="Sharon I."/>
            <person name="Castelle C.J."/>
            <person name="Probst A.J."/>
            <person name="Thomas B.C."/>
            <person name="Singh A."/>
            <person name="Wilkins M.J."/>
            <person name="Karaoz U."/>
            <person name="Brodie E.L."/>
            <person name="Williams K.H."/>
            <person name="Hubbard S.S."/>
            <person name="Banfield J.F."/>
        </authorList>
    </citation>
    <scope>NUCLEOTIDE SEQUENCE [LARGE SCALE GENOMIC DNA]</scope>
</reference>